<accession>A0A1L0CW75</accession>
<dbReference type="VEuPathDB" id="FungiDB:HGUI_01263"/>
<evidence type="ECO:0000313" key="1">
    <source>
        <dbReference type="EMBL" id="SGZ39063.1"/>
    </source>
</evidence>
<gene>
    <name evidence="1" type="ORF">HGUI_01263</name>
</gene>
<dbReference type="Proteomes" id="UP000183365">
    <property type="component" value="Unassembled WGS sequence"/>
</dbReference>
<dbReference type="EMBL" id="FQNF01000016">
    <property type="protein sequence ID" value="SGZ39063.1"/>
    <property type="molecule type" value="Genomic_DNA"/>
</dbReference>
<sequence length="643" mass="75502">MKLHEDLDIGIIDLELYNLRNRNNNDISHIHQFLTEIQNELEELIVSKRKRVIIFKGIEPYIQTNKKHFKSSINTFNKKNLIKEKERENKQNLKLDFSSKNDLERDSNILYEKTLFIKLLESFKDSEIKNFQNSLAYVKESKVFTNDQCEIFNNKPWNDNEKKCASDTIIDNIELRLFFILNKFLSPLMKDNSDNNKGFMQLLKFKNKSNNKKIHNLIFPSFSDKATNNAPIEAFHCMSINDCTTKISCNEPLSNPDFLHSLRAASSSIPFLYPDVIPQSNHFVCFLNLNDLVFDHSVKNVYSQVGNYNNQECATDSSELFVHDLKYNLRVWEYFNDHKLFKNIFDFYTTSKVHTNVLNNFIMEKVCKFIQNMDSWILMKLLNGKIDTKKSIHVKIKEKDGFKFFAAKFLSFIDFKDKFFYNFTKDEYNFVEITLHGNHVSQFSNPDKKKFALTEKLNSYLQDDVKYMINVINSIYEETKSNSSGLTPVIKNLSVKTPDSKNKISKPLTPKSKMYKAEEQKKINAIKKNIFQVDILNHEELLDVVKENKKAADLALPTQEQQEQLTDFKLKQIKKVFTNYDCGSGMGVDVVMSHERLYGVLCDSNKFMNYLDLDEYESLIQILIDSKQLLEFKISKERFYRMK</sequence>
<keyword evidence="2" id="KW-1185">Reference proteome</keyword>
<proteinExistence type="predicted"/>
<evidence type="ECO:0000313" key="2">
    <source>
        <dbReference type="Proteomes" id="UP000183365"/>
    </source>
</evidence>
<reference evidence="2" key="1">
    <citation type="submission" date="2016-11" db="EMBL/GenBank/DDBJ databases">
        <authorList>
            <person name="Guldener U."/>
        </authorList>
    </citation>
    <scope>NUCLEOTIDE SEQUENCE [LARGE SCALE GENOMIC DNA]</scope>
</reference>
<protein>
    <submittedName>
        <fullName evidence="1">Uncharacterized protein</fullName>
    </submittedName>
</protein>
<name>A0A1L0CW75_9ASCO</name>
<dbReference type="AlphaFoldDB" id="A0A1L0CW75"/>
<organism evidence="1 2">
    <name type="scientific">Hanseniaspora guilliermondii</name>
    <dbReference type="NCBI Taxonomy" id="56406"/>
    <lineage>
        <taxon>Eukaryota</taxon>
        <taxon>Fungi</taxon>
        <taxon>Dikarya</taxon>
        <taxon>Ascomycota</taxon>
        <taxon>Saccharomycotina</taxon>
        <taxon>Saccharomycetes</taxon>
        <taxon>Saccharomycodales</taxon>
        <taxon>Saccharomycodaceae</taxon>
        <taxon>Hanseniaspora</taxon>
    </lineage>
</organism>
<dbReference type="OrthoDB" id="3971755at2759"/>